<sequence length="149" mass="16450">MLLPSGKEPTGAAHDLTQKFCNYGIKTMTDEMIGNLCYSELIPYAESYKDNQVKATQVATIILITKIQALSGEVSTITEMGIRDQNINNCGPFFAIGSTYPDTTNSMLDALERLTAAEEGKRNKEDLETVHKWTKNWRPNTTGPRASAS</sequence>
<dbReference type="HOGENOM" id="CLU_086824_1_1_1"/>
<dbReference type="EnsemblPlants" id="OPUNC08G05950.1">
    <property type="protein sequence ID" value="OPUNC08G05950.1"/>
    <property type="gene ID" value="OPUNC08G05950"/>
</dbReference>
<dbReference type="AlphaFoldDB" id="A0A0E0LSD7"/>
<dbReference type="Gramene" id="OPUNC08G05950.1">
    <property type="protein sequence ID" value="OPUNC08G05950.1"/>
    <property type="gene ID" value="OPUNC08G05950"/>
</dbReference>
<dbReference type="Proteomes" id="UP000026962">
    <property type="component" value="Chromosome 8"/>
</dbReference>
<organism evidence="1">
    <name type="scientific">Oryza punctata</name>
    <name type="common">Red rice</name>
    <dbReference type="NCBI Taxonomy" id="4537"/>
    <lineage>
        <taxon>Eukaryota</taxon>
        <taxon>Viridiplantae</taxon>
        <taxon>Streptophyta</taxon>
        <taxon>Embryophyta</taxon>
        <taxon>Tracheophyta</taxon>
        <taxon>Spermatophyta</taxon>
        <taxon>Magnoliopsida</taxon>
        <taxon>Liliopsida</taxon>
        <taxon>Poales</taxon>
        <taxon>Poaceae</taxon>
        <taxon>BOP clade</taxon>
        <taxon>Oryzoideae</taxon>
        <taxon>Oryzeae</taxon>
        <taxon>Oryzinae</taxon>
        <taxon>Oryza</taxon>
    </lineage>
</organism>
<reference evidence="1" key="1">
    <citation type="submission" date="2015-04" db="UniProtKB">
        <authorList>
            <consortium name="EnsemblPlants"/>
        </authorList>
    </citation>
    <scope>IDENTIFICATION</scope>
</reference>
<protein>
    <submittedName>
        <fullName evidence="1">Uncharacterized protein</fullName>
    </submittedName>
</protein>
<keyword evidence="2" id="KW-1185">Reference proteome</keyword>
<reference evidence="1" key="2">
    <citation type="submission" date="2018-05" db="EMBL/GenBank/DDBJ databases">
        <title>OpunRS2 (Oryza punctata Reference Sequence Version 2).</title>
        <authorList>
            <person name="Zhang J."/>
            <person name="Kudrna D."/>
            <person name="Lee S."/>
            <person name="Talag J."/>
            <person name="Welchert J."/>
            <person name="Wing R.A."/>
        </authorList>
    </citation>
    <scope>NUCLEOTIDE SEQUENCE [LARGE SCALE GENOMIC DNA]</scope>
</reference>
<evidence type="ECO:0000313" key="1">
    <source>
        <dbReference type="EnsemblPlants" id="OPUNC08G05950.1"/>
    </source>
</evidence>
<proteinExistence type="predicted"/>
<accession>A0A0E0LSD7</accession>
<name>A0A0E0LSD7_ORYPU</name>
<evidence type="ECO:0000313" key="2">
    <source>
        <dbReference type="Proteomes" id="UP000026962"/>
    </source>
</evidence>